<gene>
    <name evidence="2" type="ORF">F2Q68_00034673</name>
    <name evidence="1" type="ORF">F2Q70_00030201</name>
</gene>
<dbReference type="Proteomes" id="UP000712281">
    <property type="component" value="Unassembled WGS sequence"/>
</dbReference>
<reference evidence="1" key="1">
    <citation type="submission" date="2019-12" db="EMBL/GenBank/DDBJ databases">
        <title>Genome sequencing and annotation of Brassica cretica.</title>
        <authorList>
            <person name="Studholme D.J."/>
            <person name="Sarris P.F."/>
        </authorList>
    </citation>
    <scope>NUCLEOTIDE SEQUENCE</scope>
    <source>
        <strain evidence="2">PFS-001/15</strain>
        <strain evidence="1">PFS-102/07</strain>
        <tissue evidence="1">Leaf</tissue>
    </source>
</reference>
<accession>A0A8S9FJ03</accession>
<dbReference type="EMBL" id="QGKY02002305">
    <property type="protein sequence ID" value="KAF2533064.1"/>
    <property type="molecule type" value="Genomic_DNA"/>
</dbReference>
<dbReference type="AlphaFoldDB" id="A0A8S9FJ03"/>
<name>A0A8S9FJ03_BRACR</name>
<dbReference type="EMBL" id="QGKW02001988">
    <property type="protein sequence ID" value="KAF2552203.1"/>
    <property type="molecule type" value="Genomic_DNA"/>
</dbReference>
<organism evidence="1">
    <name type="scientific">Brassica cretica</name>
    <name type="common">Mustard</name>
    <dbReference type="NCBI Taxonomy" id="69181"/>
    <lineage>
        <taxon>Eukaryota</taxon>
        <taxon>Viridiplantae</taxon>
        <taxon>Streptophyta</taxon>
        <taxon>Embryophyta</taxon>
        <taxon>Tracheophyta</taxon>
        <taxon>Spermatophyta</taxon>
        <taxon>Magnoliopsida</taxon>
        <taxon>eudicotyledons</taxon>
        <taxon>Gunneridae</taxon>
        <taxon>Pentapetalae</taxon>
        <taxon>rosids</taxon>
        <taxon>malvids</taxon>
        <taxon>Brassicales</taxon>
        <taxon>Brassicaceae</taxon>
        <taxon>Brassiceae</taxon>
        <taxon>Brassica</taxon>
    </lineage>
</organism>
<evidence type="ECO:0000313" key="2">
    <source>
        <dbReference type="EMBL" id="KAF2552203.1"/>
    </source>
</evidence>
<sequence length="93" mass="10614">MEMVLETARLGPFLGFCGMCGRIETPYCMLRRRLLQVSGCLMLRRKLLCGLRQTNNLNTLRRRVIEWVIWNGGALLQQVLLNVTFMSTGGVQP</sequence>
<proteinExistence type="predicted"/>
<evidence type="ECO:0000313" key="1">
    <source>
        <dbReference type="EMBL" id="KAF2533064.1"/>
    </source>
</evidence>
<protein>
    <submittedName>
        <fullName evidence="1">Uncharacterized protein</fullName>
    </submittedName>
</protein>
<comment type="caution">
    <text evidence="1">The sequence shown here is derived from an EMBL/GenBank/DDBJ whole genome shotgun (WGS) entry which is preliminary data.</text>
</comment>